<organism evidence="1 2">
    <name type="scientific">Hanamia caeni</name>
    <dbReference type="NCBI Taxonomy" id="2294116"/>
    <lineage>
        <taxon>Bacteria</taxon>
        <taxon>Pseudomonadati</taxon>
        <taxon>Bacteroidota</taxon>
        <taxon>Chitinophagia</taxon>
        <taxon>Chitinophagales</taxon>
        <taxon>Chitinophagaceae</taxon>
        <taxon>Hanamia</taxon>
    </lineage>
</organism>
<evidence type="ECO:0008006" key="3">
    <source>
        <dbReference type="Google" id="ProtNLM"/>
    </source>
</evidence>
<dbReference type="EMBL" id="RJJR01000016">
    <property type="protein sequence ID" value="RNI33796.1"/>
    <property type="molecule type" value="Genomic_DNA"/>
</dbReference>
<keyword evidence="2" id="KW-1185">Reference proteome</keyword>
<evidence type="ECO:0000313" key="1">
    <source>
        <dbReference type="EMBL" id="RNI33796.1"/>
    </source>
</evidence>
<name>A0A3M9N7T6_9BACT</name>
<accession>A0A3M9N7T6</accession>
<evidence type="ECO:0000313" key="2">
    <source>
        <dbReference type="Proteomes" id="UP000267223"/>
    </source>
</evidence>
<dbReference type="AlphaFoldDB" id="A0A3M9N7T6"/>
<gene>
    <name evidence="1" type="ORF">EFY79_17545</name>
</gene>
<reference evidence="1 2" key="1">
    <citation type="submission" date="2018-11" db="EMBL/GenBank/DDBJ databases">
        <title>Draft genome sequence of Ferruginibacter sp. BO-59.</title>
        <authorList>
            <person name="Im W.T."/>
        </authorList>
    </citation>
    <scope>NUCLEOTIDE SEQUENCE [LARGE SCALE GENOMIC DNA]</scope>
    <source>
        <strain evidence="1 2">BO-59</strain>
    </source>
</reference>
<proteinExistence type="predicted"/>
<dbReference type="Proteomes" id="UP000267223">
    <property type="component" value="Unassembled WGS sequence"/>
</dbReference>
<dbReference type="OrthoDB" id="1036397at2"/>
<protein>
    <recommendedName>
        <fullName evidence="3">HMA domain-containing protein</fullName>
    </recommendedName>
</protein>
<dbReference type="RefSeq" id="WP_123122053.1">
    <property type="nucleotide sequence ID" value="NZ_RJJR01000016.1"/>
</dbReference>
<sequence length="69" mass="8129">MVEVFKTDVYEEEKSLAIVETLLQYFPDNEINFDLQDCDKILRIEGENVLSERIKELLNEAGYRCEVLD</sequence>
<comment type="caution">
    <text evidence="1">The sequence shown here is derived from an EMBL/GenBank/DDBJ whole genome shotgun (WGS) entry which is preliminary data.</text>
</comment>